<feature type="compositionally biased region" description="Basic and acidic residues" evidence="1">
    <location>
        <begin position="529"/>
        <end position="544"/>
    </location>
</feature>
<sequence>MRNSNGFNYLRKSSNDVNKTVHTANASKGQDDYQTKKIKINKAFKLNVNNFQDLHTNVIPFNSNYLVQKMRRHENNEKEKKMNENDLRELHIETRDATISSGDHLSQCSPGLMSIEEGIQHLREKYPSSNLTHQIFRNIQKKEENIEKSDQLEIKSSRENNNENEINDKNIQSNFYTVRTVNNHVRDNSVSVTSRRFNFEALENHRTSISQSNMQAIIMDAINTRKNDEEKPIFVVNRKPKSKVVNSPQRNIKRLDLAIIDYDQNKIQKHSSLNTQMMGDQISPKNKIKIVDQNDDHHLIFSQQSSIYHDSNIVSEINLGPRHQNHEIQSISIKNNTLESLSQENKFIFQVNGKDMKKIKEQSVESYIDTSSILMMNSPEQLSINMNPNLEQHMDGTQNYAISPQSLTFDEEGLRIQISKQLNERDNSKLTPSRIVLSKKQFQFIPEVSPQNDYETFKQELNNNSLQQKKTLSNILENNNQIVDQPQNLAQLDISHQSSYESKEGRATRLEVLNTNMITAEVRKINQKILEKSKMRHSSNDRKQQPKKRNQEFQQFQKNISSFEIKLQEDINKDNIHQLILERIHERQNGGFESTVTTQRADKKSQGQLTPAINQISQSFGPKLYWKDKKPLTSNPSARLKPRDFKKESNQHSLSREYPMTRAHSFKFRVKAGYYEGGQNSRTTLANNPPQDLSNQALMNQSRKSSVNSSVVASIERPVVDIKIKDQLDEMEIQESPYKLDETYINNSNKKQCSQFYKISNDNKINGQLNFVMNRLNSGGNSEAQNRNIKFNPHQNLHDERLNSENTKYRGQQNNKIKRGIASPIKKSFAASHKQQMYQERMYISMPTSIQEEQEKIHSSLIQQQLDFEIIGQRANITKITTRPTDENTQIEEQDIQQQE</sequence>
<reference evidence="2 3" key="1">
    <citation type="submission" date="2014-06" db="EMBL/GenBank/DDBJ databases">
        <authorList>
            <person name="Swart Estienne"/>
        </authorList>
    </citation>
    <scope>NUCLEOTIDE SEQUENCE [LARGE SCALE GENOMIC DNA]</scope>
    <source>
        <strain evidence="2 3">130c</strain>
    </source>
</reference>
<dbReference type="EMBL" id="CCKQ01018856">
    <property type="protein sequence ID" value="CDW90858.1"/>
    <property type="molecule type" value="Genomic_DNA"/>
</dbReference>
<feature type="compositionally biased region" description="Basic and acidic residues" evidence="1">
    <location>
        <begin position="147"/>
        <end position="161"/>
    </location>
</feature>
<feature type="compositionally biased region" description="Acidic residues" evidence="1">
    <location>
        <begin position="889"/>
        <end position="900"/>
    </location>
</feature>
<evidence type="ECO:0000313" key="2">
    <source>
        <dbReference type="EMBL" id="CDW90858.1"/>
    </source>
</evidence>
<evidence type="ECO:0000313" key="3">
    <source>
        <dbReference type="Proteomes" id="UP000039865"/>
    </source>
</evidence>
<protein>
    <submittedName>
        <fullName evidence="2">Uncharacterized protein</fullName>
    </submittedName>
</protein>
<accession>A0A078BBB5</accession>
<dbReference type="OMA" id="NINAKPY"/>
<proteinExistence type="predicted"/>
<feature type="compositionally biased region" description="Polar residues" evidence="1">
    <location>
        <begin position="606"/>
        <end position="620"/>
    </location>
</feature>
<feature type="region of interest" description="Disordered" evidence="1">
    <location>
        <begin position="529"/>
        <end position="552"/>
    </location>
</feature>
<dbReference type="InParanoid" id="A0A078BBB5"/>
<organism evidence="2 3">
    <name type="scientific">Stylonychia lemnae</name>
    <name type="common">Ciliate</name>
    <dbReference type="NCBI Taxonomy" id="5949"/>
    <lineage>
        <taxon>Eukaryota</taxon>
        <taxon>Sar</taxon>
        <taxon>Alveolata</taxon>
        <taxon>Ciliophora</taxon>
        <taxon>Intramacronucleata</taxon>
        <taxon>Spirotrichea</taxon>
        <taxon>Stichotrichia</taxon>
        <taxon>Sporadotrichida</taxon>
        <taxon>Oxytrichidae</taxon>
        <taxon>Stylonychinae</taxon>
        <taxon>Stylonychia</taxon>
    </lineage>
</organism>
<keyword evidence="3" id="KW-1185">Reference proteome</keyword>
<feature type="region of interest" description="Disordered" evidence="1">
    <location>
        <begin position="591"/>
        <end position="660"/>
    </location>
</feature>
<name>A0A078BBB5_STYLE</name>
<feature type="region of interest" description="Disordered" evidence="1">
    <location>
        <begin position="147"/>
        <end position="166"/>
    </location>
</feature>
<gene>
    <name evidence="2" type="primary">Contig7072.g348</name>
    <name evidence="2" type="ORF">STYLEM_20005</name>
</gene>
<dbReference type="Proteomes" id="UP000039865">
    <property type="component" value="Unassembled WGS sequence"/>
</dbReference>
<feature type="compositionally biased region" description="Basic and acidic residues" evidence="1">
    <location>
        <begin position="641"/>
        <end position="650"/>
    </location>
</feature>
<evidence type="ECO:0000256" key="1">
    <source>
        <dbReference type="SAM" id="MobiDB-lite"/>
    </source>
</evidence>
<dbReference type="AlphaFoldDB" id="A0A078BBB5"/>
<feature type="region of interest" description="Disordered" evidence="1">
    <location>
        <begin position="881"/>
        <end position="900"/>
    </location>
</feature>